<gene>
    <name evidence="1" type="ORF">MEUPH1_LOCUS25631</name>
</gene>
<organism evidence="1 2">
    <name type="scientific">Macrosiphum euphorbiae</name>
    <name type="common">potato aphid</name>
    <dbReference type="NCBI Taxonomy" id="13131"/>
    <lineage>
        <taxon>Eukaryota</taxon>
        <taxon>Metazoa</taxon>
        <taxon>Ecdysozoa</taxon>
        <taxon>Arthropoda</taxon>
        <taxon>Hexapoda</taxon>
        <taxon>Insecta</taxon>
        <taxon>Pterygota</taxon>
        <taxon>Neoptera</taxon>
        <taxon>Paraneoptera</taxon>
        <taxon>Hemiptera</taxon>
        <taxon>Sternorrhyncha</taxon>
        <taxon>Aphidomorpha</taxon>
        <taxon>Aphidoidea</taxon>
        <taxon>Aphididae</taxon>
        <taxon>Macrosiphini</taxon>
        <taxon>Macrosiphum</taxon>
    </lineage>
</organism>
<dbReference type="Proteomes" id="UP001160148">
    <property type="component" value="Unassembled WGS sequence"/>
</dbReference>
<reference evidence="1 2" key="1">
    <citation type="submission" date="2023-01" db="EMBL/GenBank/DDBJ databases">
        <authorList>
            <person name="Whitehead M."/>
        </authorList>
    </citation>
    <scope>NUCLEOTIDE SEQUENCE [LARGE SCALE GENOMIC DNA]</scope>
</reference>
<comment type="caution">
    <text evidence="1">The sequence shown here is derived from an EMBL/GenBank/DDBJ whole genome shotgun (WGS) entry which is preliminary data.</text>
</comment>
<proteinExistence type="predicted"/>
<dbReference type="EMBL" id="CARXXK010001014">
    <property type="protein sequence ID" value="CAI6371648.1"/>
    <property type="molecule type" value="Genomic_DNA"/>
</dbReference>
<evidence type="ECO:0000313" key="2">
    <source>
        <dbReference type="Proteomes" id="UP001160148"/>
    </source>
</evidence>
<keyword evidence="2" id="KW-1185">Reference proteome</keyword>
<name>A0AAV0XTF2_9HEMI</name>
<protein>
    <submittedName>
        <fullName evidence="1">Uncharacterized protein</fullName>
    </submittedName>
</protein>
<accession>A0AAV0XTF2</accession>
<sequence>MIGGHLSHLLKCHERNKNHYINITKWIELKNRLSSSQTIDEEFLAVFDKEKRHWRGVLTRIIAVIKYLTKHSLASRGKSEETFLDLKKCFMNLIH</sequence>
<evidence type="ECO:0000313" key="1">
    <source>
        <dbReference type="EMBL" id="CAI6371648.1"/>
    </source>
</evidence>
<dbReference type="AlphaFoldDB" id="A0AAV0XTF2"/>